<evidence type="ECO:0000256" key="3">
    <source>
        <dbReference type="ARBA" id="ARBA00023163"/>
    </source>
</evidence>
<gene>
    <name evidence="4" type="ORF">SAMN05421630_105263</name>
</gene>
<dbReference type="Pfam" id="PF09339">
    <property type="entry name" value="HTH_IclR"/>
    <property type="match status" value="1"/>
</dbReference>
<organism evidence="4 5">
    <name type="scientific">Prauserella marina</name>
    <dbReference type="NCBI Taxonomy" id="530584"/>
    <lineage>
        <taxon>Bacteria</taxon>
        <taxon>Bacillati</taxon>
        <taxon>Actinomycetota</taxon>
        <taxon>Actinomycetes</taxon>
        <taxon>Pseudonocardiales</taxon>
        <taxon>Pseudonocardiaceae</taxon>
        <taxon>Prauserella</taxon>
    </lineage>
</organism>
<dbReference type="SUPFAM" id="SSF55781">
    <property type="entry name" value="GAF domain-like"/>
    <property type="match status" value="1"/>
</dbReference>
<dbReference type="InterPro" id="IPR005471">
    <property type="entry name" value="Tscrpt_reg_IclR_N"/>
</dbReference>
<dbReference type="PANTHER" id="PTHR30136:SF35">
    <property type="entry name" value="HTH-TYPE TRANSCRIPTIONAL REGULATOR RV1719"/>
    <property type="match status" value="1"/>
</dbReference>
<name>A0A1G6REW7_9PSEU</name>
<keyword evidence="1" id="KW-0805">Transcription regulation</keyword>
<accession>A0A1G6REW7</accession>
<protein>
    <submittedName>
        <fullName evidence="4">DNA-binding transcriptional regulator, IclR family</fullName>
    </submittedName>
</protein>
<dbReference type="InterPro" id="IPR036388">
    <property type="entry name" value="WH-like_DNA-bd_sf"/>
</dbReference>
<dbReference type="GO" id="GO:0003677">
    <property type="term" value="F:DNA binding"/>
    <property type="evidence" value="ECO:0007669"/>
    <property type="project" value="UniProtKB-KW"/>
</dbReference>
<dbReference type="InterPro" id="IPR036390">
    <property type="entry name" value="WH_DNA-bd_sf"/>
</dbReference>
<keyword evidence="5" id="KW-1185">Reference proteome</keyword>
<dbReference type="Proteomes" id="UP000199494">
    <property type="component" value="Unassembled WGS sequence"/>
</dbReference>
<dbReference type="InterPro" id="IPR014757">
    <property type="entry name" value="Tscrpt_reg_IclR_C"/>
</dbReference>
<dbReference type="GO" id="GO:0045892">
    <property type="term" value="P:negative regulation of DNA-templated transcription"/>
    <property type="evidence" value="ECO:0007669"/>
    <property type="project" value="TreeGrafter"/>
</dbReference>
<reference evidence="4 5" key="1">
    <citation type="submission" date="2016-10" db="EMBL/GenBank/DDBJ databases">
        <authorList>
            <person name="de Groot N.N."/>
        </authorList>
    </citation>
    <scope>NUCLEOTIDE SEQUENCE [LARGE SCALE GENOMIC DNA]</scope>
    <source>
        <strain evidence="4 5">CGMCC 4.5506</strain>
    </source>
</reference>
<dbReference type="Gene3D" id="3.30.450.40">
    <property type="match status" value="1"/>
</dbReference>
<evidence type="ECO:0000256" key="1">
    <source>
        <dbReference type="ARBA" id="ARBA00023015"/>
    </source>
</evidence>
<evidence type="ECO:0000313" key="5">
    <source>
        <dbReference type="Proteomes" id="UP000199494"/>
    </source>
</evidence>
<proteinExistence type="predicted"/>
<dbReference type="Gene3D" id="1.10.10.10">
    <property type="entry name" value="Winged helix-like DNA-binding domain superfamily/Winged helix DNA-binding domain"/>
    <property type="match status" value="1"/>
</dbReference>
<dbReference type="Pfam" id="PF01614">
    <property type="entry name" value="IclR_C"/>
    <property type="match status" value="1"/>
</dbReference>
<keyword evidence="2 4" id="KW-0238">DNA-binding</keyword>
<dbReference type="SMART" id="SM00346">
    <property type="entry name" value="HTH_ICLR"/>
    <property type="match status" value="1"/>
</dbReference>
<dbReference type="RefSeq" id="WP_211323576.1">
    <property type="nucleotide sequence ID" value="NZ_CP016353.1"/>
</dbReference>
<keyword evidence="3" id="KW-0804">Transcription</keyword>
<dbReference type="EMBL" id="FMZE01000005">
    <property type="protein sequence ID" value="SDD03098.1"/>
    <property type="molecule type" value="Genomic_DNA"/>
</dbReference>
<dbReference type="GO" id="GO:0003700">
    <property type="term" value="F:DNA-binding transcription factor activity"/>
    <property type="evidence" value="ECO:0007669"/>
    <property type="project" value="TreeGrafter"/>
</dbReference>
<sequence>MTAMHSDPDVVEVGEKTARPSVIERVTQILDVFMMGPERLLLEDITRVTGLPRSTAFRILSQLVGLQWLEHDNRGYRLGTRLHGLGARRHDHGDVRAAAATALNDLHLATGAVAHLAVLEGANVHYLDKIGGAAAASVPSGVGSRVPADAAVTGLAMLACLVPEQVDTLLAISPGSRYREAAVLAKLHRKLGAIRQRHGLAFAPASRCPLGISAVAAPVVGPDGAVGAISVAGKGLRFETVAPMVMFASRRTARTMFPGKARGQGGNTTARPFAAQRSPDAPLWTAKPGR</sequence>
<dbReference type="PANTHER" id="PTHR30136">
    <property type="entry name" value="HELIX-TURN-HELIX TRANSCRIPTIONAL REGULATOR, ICLR FAMILY"/>
    <property type="match status" value="1"/>
</dbReference>
<evidence type="ECO:0000313" key="4">
    <source>
        <dbReference type="EMBL" id="SDD03098.1"/>
    </source>
</evidence>
<dbReference type="PROSITE" id="PS51078">
    <property type="entry name" value="ICLR_ED"/>
    <property type="match status" value="1"/>
</dbReference>
<dbReference type="InterPro" id="IPR050707">
    <property type="entry name" value="HTH_MetabolicPath_Reg"/>
</dbReference>
<dbReference type="PROSITE" id="PS51077">
    <property type="entry name" value="HTH_ICLR"/>
    <property type="match status" value="1"/>
</dbReference>
<dbReference type="InterPro" id="IPR029016">
    <property type="entry name" value="GAF-like_dom_sf"/>
</dbReference>
<dbReference type="SUPFAM" id="SSF46785">
    <property type="entry name" value="Winged helix' DNA-binding domain"/>
    <property type="match status" value="1"/>
</dbReference>
<evidence type="ECO:0000256" key="2">
    <source>
        <dbReference type="ARBA" id="ARBA00023125"/>
    </source>
</evidence>
<dbReference type="AlphaFoldDB" id="A0A1G6REW7"/>
<dbReference type="STRING" id="530584.SAMN05421630_105263"/>